<proteinExistence type="inferred from homology"/>
<dbReference type="InterPro" id="IPR012317">
    <property type="entry name" value="Poly(ADP-ribose)pol_cat_dom"/>
</dbReference>
<dbReference type="InterPro" id="IPR051712">
    <property type="entry name" value="ARTD-AVP"/>
</dbReference>
<reference evidence="4 5" key="1">
    <citation type="journal article" date="2022" name="Gigascience">
        <title>A chromosome-level genome assembly and annotation of the desert horned lizard, Phrynosoma platyrhinos, provides insight into chromosomal rearrangements among reptiles.</title>
        <authorList>
            <person name="Koochekian N."/>
            <person name="Ascanio A."/>
            <person name="Farleigh K."/>
            <person name="Card D.C."/>
            <person name="Schield D.R."/>
            <person name="Castoe T.A."/>
            <person name="Jezkova T."/>
        </authorList>
    </citation>
    <scope>NUCLEOTIDE SEQUENCE [LARGE SCALE GENOMIC DNA]</scope>
    <source>
        <strain evidence="4">NK-2021</strain>
    </source>
</reference>
<gene>
    <name evidence="4" type="ORF">JD844_028563</name>
</gene>
<dbReference type="PROSITE" id="PS51059">
    <property type="entry name" value="PARP_CATALYTIC"/>
    <property type="match status" value="1"/>
</dbReference>
<comment type="caution">
    <text evidence="4">The sequence shown here is derived from an EMBL/GenBank/DDBJ whole genome shotgun (WGS) entry which is preliminary data.</text>
</comment>
<keyword evidence="2" id="KW-0328">Glycosyltransferase</keyword>
<dbReference type="Pfam" id="PF00644">
    <property type="entry name" value="PARP"/>
    <property type="match status" value="1"/>
</dbReference>
<evidence type="ECO:0000313" key="4">
    <source>
        <dbReference type="EMBL" id="KAH0617007.1"/>
    </source>
</evidence>
<evidence type="ECO:0000313" key="5">
    <source>
        <dbReference type="Proteomes" id="UP000826234"/>
    </source>
</evidence>
<dbReference type="PANTHER" id="PTHR45740">
    <property type="entry name" value="POLY [ADP-RIBOSE] POLYMERASE"/>
    <property type="match status" value="1"/>
</dbReference>
<dbReference type="CDD" id="cd01439">
    <property type="entry name" value="TCCD_inducible_PARP_like"/>
    <property type="match status" value="1"/>
</dbReference>
<dbReference type="PANTHER" id="PTHR45740:SF8">
    <property type="entry name" value="ZINC FINGER CCCH-TYPE ANTIVIRAL PROTEIN 1"/>
    <property type="match status" value="1"/>
</dbReference>
<organism evidence="4 5">
    <name type="scientific">Phrynosoma platyrhinos</name>
    <name type="common">Desert horned lizard</name>
    <dbReference type="NCBI Taxonomy" id="52577"/>
    <lineage>
        <taxon>Eukaryota</taxon>
        <taxon>Metazoa</taxon>
        <taxon>Chordata</taxon>
        <taxon>Craniata</taxon>
        <taxon>Vertebrata</taxon>
        <taxon>Euteleostomi</taxon>
        <taxon>Lepidosauria</taxon>
        <taxon>Squamata</taxon>
        <taxon>Bifurcata</taxon>
        <taxon>Unidentata</taxon>
        <taxon>Episquamata</taxon>
        <taxon>Toxicofera</taxon>
        <taxon>Iguania</taxon>
        <taxon>Phrynosomatidae</taxon>
        <taxon>Phrynosomatinae</taxon>
        <taxon>Phrynosoma</taxon>
    </lineage>
</organism>
<protein>
    <recommendedName>
        <fullName evidence="2">Poly [ADP-ribose] polymerase</fullName>
        <shortName evidence="2">PARP</shortName>
        <ecNumber evidence="2">2.4.2.-</ecNumber>
    </recommendedName>
</protein>
<comment type="similarity">
    <text evidence="1">Belongs to the ARTD/PARP family.</text>
</comment>
<feature type="domain" description="PARP catalytic" evidence="3">
    <location>
        <begin position="1"/>
        <end position="198"/>
    </location>
</feature>
<evidence type="ECO:0000256" key="2">
    <source>
        <dbReference type="RuleBase" id="RU362114"/>
    </source>
</evidence>
<keyword evidence="5" id="KW-1185">Reference proteome</keyword>
<sequence>MFITKPREESPDGHELSSSEVARKVTKAITLNLLFLSMCFLQAGTGQHCLMWAIRQREQMKKLSGGKEVDERLLFHGTSTSHLHDICAQNFDWRICGTHGTLYGKGSYFARDASYSHRYCHSKTRVKTMIVARVLVGDYVPGNSAYLRPPSRPKQSDCFYDSCVDSLLNPSIFVIFEKHQIYPAYIIEYEQVPYCVVM</sequence>
<dbReference type="Gene3D" id="3.90.228.10">
    <property type="match status" value="1"/>
</dbReference>
<accession>A0ABQ7SI43</accession>
<dbReference type="EMBL" id="JAIPUX010005290">
    <property type="protein sequence ID" value="KAH0617007.1"/>
    <property type="molecule type" value="Genomic_DNA"/>
</dbReference>
<dbReference type="SUPFAM" id="SSF56399">
    <property type="entry name" value="ADP-ribosylation"/>
    <property type="match status" value="1"/>
</dbReference>
<evidence type="ECO:0000256" key="1">
    <source>
        <dbReference type="ARBA" id="ARBA00024347"/>
    </source>
</evidence>
<evidence type="ECO:0000259" key="3">
    <source>
        <dbReference type="PROSITE" id="PS51059"/>
    </source>
</evidence>
<keyword evidence="2" id="KW-0520">NAD</keyword>
<dbReference type="EC" id="2.4.2.-" evidence="2"/>
<dbReference type="Proteomes" id="UP000826234">
    <property type="component" value="Unassembled WGS sequence"/>
</dbReference>
<name>A0ABQ7SI43_PHRPL</name>
<keyword evidence="2" id="KW-0808">Transferase</keyword>